<organism evidence="3 4">
    <name type="scientific">Vitrella brassicaformis (strain CCMP3155)</name>
    <dbReference type="NCBI Taxonomy" id="1169540"/>
    <lineage>
        <taxon>Eukaryota</taxon>
        <taxon>Sar</taxon>
        <taxon>Alveolata</taxon>
        <taxon>Colpodellida</taxon>
        <taxon>Vitrellaceae</taxon>
        <taxon>Vitrella</taxon>
    </lineage>
</organism>
<feature type="coiled-coil region" evidence="1">
    <location>
        <begin position="27"/>
        <end position="68"/>
    </location>
</feature>
<feature type="compositionally biased region" description="Low complexity" evidence="2">
    <location>
        <begin position="106"/>
        <end position="125"/>
    </location>
</feature>
<dbReference type="EMBL" id="CDMY01000570">
    <property type="protein sequence ID" value="CEM23490.1"/>
    <property type="molecule type" value="Genomic_DNA"/>
</dbReference>
<feature type="compositionally biased region" description="Acidic residues" evidence="2">
    <location>
        <begin position="284"/>
        <end position="299"/>
    </location>
</feature>
<evidence type="ECO:0000256" key="1">
    <source>
        <dbReference type="SAM" id="Coils"/>
    </source>
</evidence>
<keyword evidence="4" id="KW-1185">Reference proteome</keyword>
<dbReference type="AlphaFoldDB" id="A0A0G4G5H7"/>
<feature type="region of interest" description="Disordered" evidence="2">
    <location>
        <begin position="1"/>
        <end position="22"/>
    </location>
</feature>
<gene>
    <name evidence="3" type="ORF">Vbra_17057</name>
</gene>
<feature type="compositionally biased region" description="Low complexity" evidence="2">
    <location>
        <begin position="142"/>
        <end position="153"/>
    </location>
</feature>
<proteinExistence type="predicted"/>
<feature type="compositionally biased region" description="Basic and acidic residues" evidence="2">
    <location>
        <begin position="274"/>
        <end position="283"/>
    </location>
</feature>
<dbReference type="Proteomes" id="UP000041254">
    <property type="component" value="Unassembled WGS sequence"/>
</dbReference>
<evidence type="ECO:0000313" key="4">
    <source>
        <dbReference type="Proteomes" id="UP000041254"/>
    </source>
</evidence>
<feature type="compositionally biased region" description="Basic and acidic residues" evidence="2">
    <location>
        <begin position="166"/>
        <end position="189"/>
    </location>
</feature>
<dbReference type="VEuPathDB" id="CryptoDB:Vbra_17057"/>
<evidence type="ECO:0000313" key="3">
    <source>
        <dbReference type="EMBL" id="CEM23490.1"/>
    </source>
</evidence>
<feature type="compositionally biased region" description="Basic and acidic residues" evidence="2">
    <location>
        <begin position="215"/>
        <end position="235"/>
    </location>
</feature>
<accession>A0A0G4G5H7</accession>
<dbReference type="InParanoid" id="A0A0G4G5H7"/>
<protein>
    <submittedName>
        <fullName evidence="3">Uncharacterized protein</fullName>
    </submittedName>
</protein>
<reference evidence="3 4" key="1">
    <citation type="submission" date="2014-11" db="EMBL/GenBank/DDBJ databases">
        <authorList>
            <person name="Zhu J."/>
            <person name="Qi W."/>
            <person name="Song R."/>
        </authorList>
    </citation>
    <scope>NUCLEOTIDE SEQUENCE [LARGE SCALE GENOMIC DNA]</scope>
</reference>
<name>A0A0G4G5H7_VITBC</name>
<feature type="compositionally biased region" description="Pro residues" evidence="2">
    <location>
        <begin position="154"/>
        <end position="163"/>
    </location>
</feature>
<feature type="compositionally biased region" description="Low complexity" evidence="2">
    <location>
        <begin position="236"/>
        <end position="256"/>
    </location>
</feature>
<sequence>MSAAASRARKAPVSGAGAGVTSTRVPYDELVRKYRDALQENHRLKTQLREANGRNESLVRLVESLSKRWEAKCAKVTARNTHAERELARVREIYMDHAAQTHSCKRTTSSKSQSSQQRQQQQQQQHLLGAPGPPPPRQAWLPPSTGNGQTPTPTSQPPAPPPKMTMGERLRLKREEEEKERQAKDRDAQQAKASTSGDAPQQQQQQQQKPMTMAEKLRAARQKDEEKEMERKRAQEAATQPPASAAAAAPAAAPAAVDGESGDGKPAVLPPPRLTEKERRILEDDSDSELDSDEDDNDNDERGPPATQSAPAPVMAKASSAPVLSKAASGHPSRPRTPPAVMPKLQMNTAALQSIWLSGEKQAAEYPMD</sequence>
<evidence type="ECO:0000256" key="2">
    <source>
        <dbReference type="SAM" id="MobiDB-lite"/>
    </source>
</evidence>
<feature type="region of interest" description="Disordered" evidence="2">
    <location>
        <begin position="100"/>
        <end position="343"/>
    </location>
</feature>
<keyword evidence="1" id="KW-0175">Coiled coil</keyword>